<dbReference type="PANTHER" id="PTHR12697:SF5">
    <property type="entry name" value="DEOXYHYPUSINE HYDROXYLASE"/>
    <property type="match status" value="1"/>
</dbReference>
<feature type="compositionally biased region" description="Acidic residues" evidence="1">
    <location>
        <begin position="1"/>
        <end position="16"/>
    </location>
</feature>
<organism evidence="2 3">
    <name type="scientific">Haloglomus irregulare</name>
    <dbReference type="NCBI Taxonomy" id="2234134"/>
    <lineage>
        <taxon>Archaea</taxon>
        <taxon>Methanobacteriati</taxon>
        <taxon>Methanobacteriota</taxon>
        <taxon>Stenosarchaea group</taxon>
        <taxon>Halobacteria</taxon>
        <taxon>Halobacteriales</taxon>
        <taxon>Natronomonadaceae</taxon>
        <taxon>Haloglomus</taxon>
    </lineage>
</organism>
<dbReference type="InterPro" id="IPR004155">
    <property type="entry name" value="PBS_lyase_HEAT"/>
</dbReference>
<dbReference type="Gene3D" id="1.25.10.10">
    <property type="entry name" value="Leucine-rich Repeat Variant"/>
    <property type="match status" value="1"/>
</dbReference>
<evidence type="ECO:0000313" key="2">
    <source>
        <dbReference type="EMBL" id="TSD14238.1"/>
    </source>
</evidence>
<gene>
    <name evidence="2" type="ORF">DP107_08270</name>
</gene>
<dbReference type="EMBL" id="QMDX01000004">
    <property type="protein sequence ID" value="TSD14238.1"/>
    <property type="molecule type" value="Genomic_DNA"/>
</dbReference>
<dbReference type="Proteomes" id="UP000319894">
    <property type="component" value="Unassembled WGS sequence"/>
</dbReference>
<dbReference type="AlphaFoldDB" id="A0A554NA13"/>
<dbReference type="Pfam" id="PF13646">
    <property type="entry name" value="HEAT_2"/>
    <property type="match status" value="1"/>
</dbReference>
<dbReference type="SUPFAM" id="SSF48371">
    <property type="entry name" value="ARM repeat"/>
    <property type="match status" value="1"/>
</dbReference>
<dbReference type="PANTHER" id="PTHR12697">
    <property type="entry name" value="PBS LYASE HEAT-LIKE PROTEIN"/>
    <property type="match status" value="1"/>
</dbReference>
<comment type="caution">
    <text evidence="2">The sequence shown here is derived from an EMBL/GenBank/DDBJ whole genome shotgun (WGS) entry which is preliminary data.</text>
</comment>
<feature type="compositionally biased region" description="Acidic residues" evidence="1">
    <location>
        <begin position="66"/>
        <end position="78"/>
    </location>
</feature>
<dbReference type="OrthoDB" id="293146at2157"/>
<dbReference type="GO" id="GO:0016491">
    <property type="term" value="F:oxidoreductase activity"/>
    <property type="evidence" value="ECO:0007669"/>
    <property type="project" value="TreeGrafter"/>
</dbReference>
<dbReference type="InterPro" id="IPR011989">
    <property type="entry name" value="ARM-like"/>
</dbReference>
<dbReference type="SMART" id="SM00567">
    <property type="entry name" value="EZ_HEAT"/>
    <property type="match status" value="5"/>
</dbReference>
<feature type="region of interest" description="Disordered" evidence="1">
    <location>
        <begin position="1"/>
        <end position="22"/>
    </location>
</feature>
<keyword evidence="3" id="KW-1185">Reference proteome</keyword>
<protein>
    <submittedName>
        <fullName evidence="2">HEAT repeat domain-containing protein</fullName>
    </submittedName>
</protein>
<proteinExistence type="predicted"/>
<evidence type="ECO:0000256" key="1">
    <source>
        <dbReference type="SAM" id="MobiDB-lite"/>
    </source>
</evidence>
<dbReference type="RefSeq" id="WP_144261685.1">
    <property type="nucleotide sequence ID" value="NZ_QMDX01000004.1"/>
</dbReference>
<accession>A0A554NA13</accession>
<feature type="region of interest" description="Disordered" evidence="1">
    <location>
        <begin position="57"/>
        <end position="80"/>
    </location>
</feature>
<dbReference type="InParanoid" id="A0A554NA13"/>
<dbReference type="Pfam" id="PF03130">
    <property type="entry name" value="HEAT_PBS"/>
    <property type="match status" value="1"/>
</dbReference>
<evidence type="ECO:0000313" key="3">
    <source>
        <dbReference type="Proteomes" id="UP000319894"/>
    </source>
</evidence>
<name>A0A554NA13_9EURY</name>
<dbReference type="InterPro" id="IPR016024">
    <property type="entry name" value="ARM-type_fold"/>
</dbReference>
<sequence length="433" mass="46229">MSDEDAPDDADSEAAEDALAVDVDADELDERLDGVAESLEAAATEADLDAVAADLDDVAGTVEAADLPEPDEDAEDAEDPRADLEARIEALRGDLEEARGPYAEDVVAAVEEAQGTLTDAEWTDRGESEAAEAVATFLAAVEEADVAVDADAGDTPDAAVEALEAAAAAIGDAGFDPDDDAEPIAALVEAADALTSALDDAEVWDDLSVRQKMTAEGFYDRLTSENRKDFPPELSVVRIAERENNPERVLIALDYLTSEFMESNCIEALRRMGSPEAFDAMHERARKRDRSAIEVLGKIADDRAVDTLLEFIQDESNPPLQRTTLRALGEIGSEEATQDVADRLVAEDPGVRARAARALGMIGDPRAIDPLANRITDDDDDSVRAAAVWALNRIGTERALESAAAYADDRSFIVQDEAESAAEALGKRQKTRA</sequence>
<reference evidence="2 3" key="1">
    <citation type="submission" date="2018-06" db="EMBL/GenBank/DDBJ databases">
        <title>Natronomonas sp. F16-60 a new haloarchaeon isolated from a solar saltern of Isla Cristina, Huelva, Spain.</title>
        <authorList>
            <person name="Duran-Viseras A."/>
            <person name="Sanchez-Porro C."/>
            <person name="Ventosa A."/>
        </authorList>
    </citation>
    <scope>NUCLEOTIDE SEQUENCE [LARGE SCALE GENOMIC DNA]</scope>
    <source>
        <strain evidence="2 3">F16-60</strain>
    </source>
</reference>